<proteinExistence type="inferred from homology"/>
<feature type="transmembrane region" description="Helical" evidence="9">
    <location>
        <begin position="483"/>
        <end position="501"/>
    </location>
</feature>
<comment type="caution">
    <text evidence="14">The sequence shown here is derived from an EMBL/GenBank/DDBJ whole genome shotgun (WGS) entry which is preliminary data.</text>
</comment>
<evidence type="ECO:0000313" key="15">
    <source>
        <dbReference type="Proteomes" id="UP000222106"/>
    </source>
</evidence>
<keyword evidence="3 9" id="KW-1003">Cell membrane</keyword>
<dbReference type="NCBIfam" id="TIGR00916">
    <property type="entry name" value="2A0604s01"/>
    <property type="match status" value="1"/>
</dbReference>
<evidence type="ECO:0000256" key="9">
    <source>
        <dbReference type="HAMAP-Rule" id="MF_01463"/>
    </source>
</evidence>
<name>A0A2A9EGI6_9MICO</name>
<dbReference type="Pfam" id="PF21760">
    <property type="entry name" value="SecD_1st"/>
    <property type="match status" value="1"/>
</dbReference>
<feature type="compositionally biased region" description="Low complexity" evidence="10">
    <location>
        <begin position="668"/>
        <end position="693"/>
    </location>
</feature>
<dbReference type="SUPFAM" id="SSF82866">
    <property type="entry name" value="Multidrug efflux transporter AcrB transmembrane domain"/>
    <property type="match status" value="1"/>
</dbReference>
<dbReference type="HAMAP" id="MF_01463_B">
    <property type="entry name" value="SecD_B"/>
    <property type="match status" value="1"/>
</dbReference>
<evidence type="ECO:0000256" key="8">
    <source>
        <dbReference type="ARBA" id="ARBA00023136"/>
    </source>
</evidence>
<keyword evidence="4 9" id="KW-0812">Transmembrane</keyword>
<keyword evidence="6 9" id="KW-1133">Transmembrane helix</keyword>
<feature type="transmembrane region" description="Helical" evidence="9">
    <location>
        <begin position="404"/>
        <end position="428"/>
    </location>
</feature>
<comment type="similarity">
    <text evidence="9">Belongs to the SecD/SecF family. SecD subfamily.</text>
</comment>
<feature type="compositionally biased region" description="Basic and acidic residues" evidence="10">
    <location>
        <begin position="641"/>
        <end position="667"/>
    </location>
</feature>
<dbReference type="OrthoDB" id="5240379at2"/>
<dbReference type="InterPro" id="IPR055344">
    <property type="entry name" value="SecD_SecF_C_bact"/>
</dbReference>
<feature type="region of interest" description="Disordered" evidence="10">
    <location>
        <begin position="143"/>
        <end position="201"/>
    </location>
</feature>
<gene>
    <name evidence="9" type="primary">secD</name>
    <name evidence="14" type="ORF">ATJ97_0421</name>
</gene>
<dbReference type="InterPro" id="IPR022813">
    <property type="entry name" value="SecD/SecF_arch_bac"/>
</dbReference>
<evidence type="ECO:0000256" key="3">
    <source>
        <dbReference type="ARBA" id="ARBA00022475"/>
    </source>
</evidence>
<feature type="domain" description="SecDF P1 head subdomain" evidence="13">
    <location>
        <begin position="246"/>
        <end position="357"/>
    </location>
</feature>
<evidence type="ECO:0000256" key="1">
    <source>
        <dbReference type="ARBA" id="ARBA00004651"/>
    </source>
</evidence>
<evidence type="ECO:0000259" key="13">
    <source>
        <dbReference type="Pfam" id="PF22599"/>
    </source>
</evidence>
<dbReference type="NCBIfam" id="TIGR01129">
    <property type="entry name" value="secD"/>
    <property type="match status" value="1"/>
</dbReference>
<feature type="domain" description="Protein export membrane protein SecD/SecF C-terminal" evidence="11">
    <location>
        <begin position="359"/>
        <end position="534"/>
    </location>
</feature>
<comment type="caution">
    <text evidence="9">Lacks conserved residue(s) required for the propagation of feature annotation.</text>
</comment>
<dbReference type="GO" id="GO:0005886">
    <property type="term" value="C:plasma membrane"/>
    <property type="evidence" value="ECO:0007669"/>
    <property type="project" value="UniProtKB-SubCell"/>
</dbReference>
<dbReference type="GO" id="GO:0015450">
    <property type="term" value="F:protein-transporting ATPase activity"/>
    <property type="evidence" value="ECO:0007669"/>
    <property type="project" value="InterPro"/>
</dbReference>
<dbReference type="GO" id="GO:0043952">
    <property type="term" value="P:protein transport by the Sec complex"/>
    <property type="evidence" value="ECO:0007669"/>
    <property type="project" value="UniProtKB-UniRule"/>
</dbReference>
<keyword evidence="8 9" id="KW-0472">Membrane</keyword>
<evidence type="ECO:0000256" key="5">
    <source>
        <dbReference type="ARBA" id="ARBA00022927"/>
    </source>
</evidence>
<feature type="transmembrane region" description="Helical" evidence="9">
    <location>
        <begin position="434"/>
        <end position="455"/>
    </location>
</feature>
<dbReference type="RefSeq" id="WP_098482316.1">
    <property type="nucleotide sequence ID" value="NZ_PDJI01000004.1"/>
</dbReference>
<evidence type="ECO:0000259" key="12">
    <source>
        <dbReference type="Pfam" id="PF21760"/>
    </source>
</evidence>
<reference evidence="14 15" key="1">
    <citation type="submission" date="2017-10" db="EMBL/GenBank/DDBJ databases">
        <title>Sequencing the genomes of 1000 actinobacteria strains.</title>
        <authorList>
            <person name="Klenk H.-P."/>
        </authorList>
    </citation>
    <scope>NUCLEOTIDE SEQUENCE [LARGE SCALE GENOMIC DNA]</scope>
    <source>
        <strain evidence="14 15">DSM 21838</strain>
    </source>
</reference>
<evidence type="ECO:0000256" key="7">
    <source>
        <dbReference type="ARBA" id="ARBA00023010"/>
    </source>
</evidence>
<evidence type="ECO:0000256" key="10">
    <source>
        <dbReference type="SAM" id="MobiDB-lite"/>
    </source>
</evidence>
<evidence type="ECO:0000259" key="11">
    <source>
        <dbReference type="Pfam" id="PF02355"/>
    </source>
</evidence>
<dbReference type="Proteomes" id="UP000222106">
    <property type="component" value="Unassembled WGS sequence"/>
</dbReference>
<protein>
    <recommendedName>
        <fullName evidence="9">Protein translocase subunit SecD</fullName>
    </recommendedName>
</protein>
<dbReference type="Pfam" id="PF02355">
    <property type="entry name" value="SecD_SecF_C"/>
    <property type="match status" value="1"/>
</dbReference>
<dbReference type="InterPro" id="IPR048634">
    <property type="entry name" value="SecD_SecF_C"/>
</dbReference>
<dbReference type="EMBL" id="PDJI01000004">
    <property type="protein sequence ID" value="PFG37953.1"/>
    <property type="molecule type" value="Genomic_DNA"/>
</dbReference>
<organism evidence="14 15">
    <name type="scientific">Georgenia soli</name>
    <dbReference type="NCBI Taxonomy" id="638953"/>
    <lineage>
        <taxon>Bacteria</taxon>
        <taxon>Bacillati</taxon>
        <taxon>Actinomycetota</taxon>
        <taxon>Actinomycetes</taxon>
        <taxon>Micrococcales</taxon>
        <taxon>Bogoriellaceae</taxon>
        <taxon>Georgenia</taxon>
    </lineage>
</organism>
<keyword evidence="7 9" id="KW-0811">Translocation</keyword>
<dbReference type="PANTHER" id="PTHR30081">
    <property type="entry name" value="PROTEIN-EXPORT MEMBRANE PROTEIN SEC"/>
    <property type="match status" value="1"/>
</dbReference>
<dbReference type="AlphaFoldDB" id="A0A2A9EGI6"/>
<dbReference type="InterPro" id="IPR054384">
    <property type="entry name" value="SecDF_P1_head"/>
</dbReference>
<dbReference type="InterPro" id="IPR048631">
    <property type="entry name" value="SecD_1st"/>
</dbReference>
<dbReference type="GO" id="GO:0006605">
    <property type="term" value="P:protein targeting"/>
    <property type="evidence" value="ECO:0007669"/>
    <property type="project" value="UniProtKB-UniRule"/>
</dbReference>
<dbReference type="Gene3D" id="3.30.70.3220">
    <property type="match status" value="1"/>
</dbReference>
<feature type="domain" description="Protein translocase subunit SecDF P1" evidence="12">
    <location>
        <begin position="71"/>
        <end position="127"/>
    </location>
</feature>
<feature type="transmembrane region" description="Helical" evidence="9">
    <location>
        <begin position="507"/>
        <end position="526"/>
    </location>
</feature>
<feature type="region of interest" description="Disordered" evidence="10">
    <location>
        <begin position="563"/>
        <end position="731"/>
    </location>
</feature>
<dbReference type="PANTHER" id="PTHR30081:SF1">
    <property type="entry name" value="PROTEIN TRANSLOCASE SUBUNIT SECD"/>
    <property type="match status" value="1"/>
</dbReference>
<evidence type="ECO:0000256" key="4">
    <source>
        <dbReference type="ARBA" id="ARBA00022692"/>
    </source>
</evidence>
<dbReference type="InterPro" id="IPR005791">
    <property type="entry name" value="SecD"/>
</dbReference>
<dbReference type="Gene3D" id="3.30.1360.200">
    <property type="match status" value="1"/>
</dbReference>
<evidence type="ECO:0000313" key="14">
    <source>
        <dbReference type="EMBL" id="PFG37953.1"/>
    </source>
</evidence>
<dbReference type="GO" id="GO:0065002">
    <property type="term" value="P:intracellular protein transmembrane transport"/>
    <property type="evidence" value="ECO:0007669"/>
    <property type="project" value="UniProtKB-UniRule"/>
</dbReference>
<keyword evidence="15" id="KW-1185">Reference proteome</keyword>
<feature type="compositionally biased region" description="Basic and acidic residues" evidence="10">
    <location>
        <begin position="181"/>
        <end position="194"/>
    </location>
</feature>
<comment type="subcellular location">
    <subcellularLocation>
        <location evidence="1 9">Cell membrane</location>
        <topology evidence="1 9">Multi-pass membrane protein</topology>
    </subcellularLocation>
</comment>
<sequence>MAQRQKRERPRRTLGFLAVLVIALFGSLLAGTKLTEDAAMTPKLALDLEGGTQLILTPKTTDGSEVTQEDVQQAISIIRQRVDASGVAEAEITSQGGSNIVVSLPGNPDQETLDLVRRSAQLRFRPVLTVAGPGTIDPAALAQSEETPTDGATGEPSAAPTEGSTTPPTKEEIDAAAMKAADTDGDGKLSDKPATEPANSSDLNWITEKVSYDFYTLDCTDPKNLVGGVQDNPAAPLVTCSEDGSAKFILGPTALEGTNVASASSGMGVNSQGGATGKWVVSLEMDRAGTKTFGDFSERLLNMQPPQNQFAIVLDGLVISNATMESAIYDGRAQISGNFTPETAANLANQLNFGSLPLDFQVQSQEEISATLGSEQLSKGILAGLIGAALVVVYMLWQYRGLGLLSVASLVLAGIITYGVIALMSWLIGYRLSLPGVVGLIVAVGITADSFIVYFERIRDEVREGRTLASAVEHAWPRARRTVLASDAVNFTAAAVLYFLAVGGVQGFAFTLGLTTIVDVIVVFLFTHPVMQLLVRTKFFGQGHRLSGLSPESLGATSMTYRGRGQFRAPGSSTPATEKAPERELVGAGVAASAGASAASTTRGSTTTGSSASETPSDDSTATGSTRRRASAPAAPLPAPRVDEEGRRMTIAERRAAERAEARRLAEQEAAQEPGPPADDGAPAGDAARAAEGVPGTAHDSSSAGDEVPPAGNEGRANGDDDGSSTTGGER</sequence>
<evidence type="ECO:0000256" key="6">
    <source>
        <dbReference type="ARBA" id="ARBA00022989"/>
    </source>
</evidence>
<keyword evidence="2 9" id="KW-0813">Transport</keyword>
<dbReference type="Pfam" id="PF22599">
    <property type="entry name" value="SecDF_P1_head"/>
    <property type="match status" value="1"/>
</dbReference>
<comment type="function">
    <text evidence="9">Part of the Sec protein translocase complex. Interacts with the SecYEG preprotein conducting channel. SecDF uses the proton motive force (PMF) to complete protein translocation after the ATP-dependent function of SecA.</text>
</comment>
<keyword evidence="5 9" id="KW-0653">Protein transport</keyword>
<feature type="compositionally biased region" description="Low complexity" evidence="10">
    <location>
        <begin position="587"/>
        <end position="613"/>
    </location>
</feature>
<comment type="subunit">
    <text evidence="9">Forms a complex with SecF. Part of the essential Sec protein translocation apparatus which comprises SecA, SecYEG and auxiliary proteins SecDF. Other proteins may also be involved.</text>
</comment>
<accession>A0A2A9EGI6</accession>
<dbReference type="Gene3D" id="1.20.1640.10">
    <property type="entry name" value="Multidrug efflux transporter AcrB transmembrane domain"/>
    <property type="match status" value="1"/>
</dbReference>
<feature type="transmembrane region" description="Helical" evidence="9">
    <location>
        <begin position="380"/>
        <end position="397"/>
    </location>
</feature>
<evidence type="ECO:0000256" key="2">
    <source>
        <dbReference type="ARBA" id="ARBA00022448"/>
    </source>
</evidence>